<feature type="domain" description="Peptidase S8/S53" evidence="11">
    <location>
        <begin position="140"/>
        <end position="328"/>
    </location>
</feature>
<protein>
    <submittedName>
        <fullName evidence="14">S8 family serine peptidase</fullName>
    </submittedName>
</protein>
<evidence type="ECO:0000256" key="4">
    <source>
        <dbReference type="ARBA" id="ARBA00022729"/>
    </source>
</evidence>
<evidence type="ECO:0000259" key="13">
    <source>
        <dbReference type="Pfam" id="PF22148"/>
    </source>
</evidence>
<evidence type="ECO:0000313" key="15">
    <source>
        <dbReference type="Proteomes" id="UP000593875"/>
    </source>
</evidence>
<feature type="chain" id="PRO_5032281243" evidence="10">
    <location>
        <begin position="32"/>
        <end position="525"/>
    </location>
</feature>
<evidence type="ECO:0000256" key="7">
    <source>
        <dbReference type="PIRSR" id="PIRSR615500-1"/>
    </source>
</evidence>
<dbReference type="InterPro" id="IPR036852">
    <property type="entry name" value="Peptidase_S8/S53_dom_sf"/>
</dbReference>
<dbReference type="GO" id="GO:0004252">
    <property type="term" value="F:serine-type endopeptidase activity"/>
    <property type="evidence" value="ECO:0007669"/>
    <property type="project" value="UniProtKB-UniRule"/>
</dbReference>
<keyword evidence="2" id="KW-0134">Cell wall</keyword>
<feature type="domain" description="PA" evidence="12">
    <location>
        <begin position="367"/>
        <end position="434"/>
    </location>
</feature>
<feature type="active site" description="Charge relay system" evidence="7 8">
    <location>
        <position position="459"/>
    </location>
</feature>
<dbReference type="InterPro" id="IPR023827">
    <property type="entry name" value="Peptidase_S8_Asp-AS"/>
</dbReference>
<dbReference type="InterPro" id="IPR037045">
    <property type="entry name" value="S8pro/Inhibitor_I9_sf"/>
</dbReference>
<dbReference type="InterPro" id="IPR015500">
    <property type="entry name" value="Peptidase_S8_subtilisin-rel"/>
</dbReference>
<dbReference type="InterPro" id="IPR050131">
    <property type="entry name" value="Peptidase_S8_subtilisin-like"/>
</dbReference>
<dbReference type="SUPFAM" id="SSF52743">
    <property type="entry name" value="Subtilisin-like"/>
    <property type="match status" value="1"/>
</dbReference>
<dbReference type="GO" id="GO:0005615">
    <property type="term" value="C:extracellular space"/>
    <property type="evidence" value="ECO:0007669"/>
    <property type="project" value="TreeGrafter"/>
</dbReference>
<evidence type="ECO:0000256" key="1">
    <source>
        <dbReference type="ARBA" id="ARBA00011073"/>
    </source>
</evidence>
<dbReference type="PROSITE" id="PS51892">
    <property type="entry name" value="SUBTILASE"/>
    <property type="match status" value="1"/>
</dbReference>
<evidence type="ECO:0000259" key="11">
    <source>
        <dbReference type="Pfam" id="PF00082"/>
    </source>
</evidence>
<dbReference type="PROSITE" id="PS00136">
    <property type="entry name" value="SUBTILASE_ASP"/>
    <property type="match status" value="1"/>
</dbReference>
<dbReference type="PANTHER" id="PTHR43806:SF11">
    <property type="entry name" value="CEREVISIN-RELATED"/>
    <property type="match status" value="1"/>
</dbReference>
<dbReference type="Gene3D" id="3.40.50.200">
    <property type="entry name" value="Peptidase S8/S53 domain"/>
    <property type="match status" value="1"/>
</dbReference>
<keyword evidence="5 8" id="KW-0378">Hydrolase</keyword>
<gene>
    <name evidence="14" type="ORF">LPB04_01965</name>
</gene>
<evidence type="ECO:0000256" key="6">
    <source>
        <dbReference type="ARBA" id="ARBA00022825"/>
    </source>
</evidence>
<sequence length="525" mass="53692">MIQRSNRASNKILSLCLTAAAASILCSSAMAAAPDTTRVIVAFKPGAKAAIKGVVAAAKGSVKHEIFGMNAMAIEVPRTALAGLENNPNVEYVEEDVIRKPFALTTPSTGTPYASGQLVPYGIKLVQADQLPDTNAGNRKVCIIDSGVDFTHEDLKDNGANVTGEYDSGTGWWNTDETHHGTHVFGTIAGVNNSGVGVVGVNPNKKLKLHIVKVFGANGAWTYSSTLASAANKCGAANANIITMSLGGGRASMTEQKAFDSLQTKGVLSIAAAGNDGNTVVSYPAGYASVMMVAALDENKNWATFSQYNSKVEIAGPGVSVLSTVPMGVGQDPVLSVGTTTYAPTAMEGSPVTTATAPLADFGIGDTVNTAVSGKVCLIQRGTVDFATKVTNCQNSGGVGAVVYNNVAGPLAGTLGTTVTNIPSVGASDTEGAAMKAQLGQSATVGVKASNYAYFDGTSMATPHVSAVAALVWSYFPTCTGSQIRTSLDNSALDLGTAGRDTKYGYGLVQAKAAYDRIASLGCGK</sequence>
<dbReference type="SUPFAM" id="SSF54897">
    <property type="entry name" value="Protease propeptides/inhibitors"/>
    <property type="match status" value="1"/>
</dbReference>
<keyword evidence="15" id="KW-1185">Reference proteome</keyword>
<feature type="active site" description="Charge relay system" evidence="7 8">
    <location>
        <position position="180"/>
    </location>
</feature>
<evidence type="ECO:0000259" key="12">
    <source>
        <dbReference type="Pfam" id="PF02225"/>
    </source>
</evidence>
<comment type="similarity">
    <text evidence="1 8 9">Belongs to the peptidase S8 family.</text>
</comment>
<feature type="domain" description="Fervidolysin-like N-terminal prodomain" evidence="13">
    <location>
        <begin position="39"/>
        <end position="94"/>
    </location>
</feature>
<dbReference type="Gene3D" id="3.50.30.30">
    <property type="match status" value="1"/>
</dbReference>
<evidence type="ECO:0000313" key="14">
    <source>
        <dbReference type="EMBL" id="QOL50117.1"/>
    </source>
</evidence>
<dbReference type="InterPro" id="IPR054399">
    <property type="entry name" value="Fervidolysin-like_N_prodom"/>
</dbReference>
<organism evidence="14 15">
    <name type="scientific">Massilia litorea</name>
    <dbReference type="NCBI Taxonomy" id="2769491"/>
    <lineage>
        <taxon>Bacteria</taxon>
        <taxon>Pseudomonadati</taxon>
        <taxon>Pseudomonadota</taxon>
        <taxon>Betaproteobacteria</taxon>
        <taxon>Burkholderiales</taxon>
        <taxon>Oxalobacteraceae</taxon>
        <taxon>Telluria group</taxon>
        <taxon>Massilia</taxon>
    </lineage>
</organism>
<accession>A0A7L9U596</accession>
<feature type="domain" description="Peptidase S8/S53" evidence="11">
    <location>
        <begin position="442"/>
        <end position="507"/>
    </location>
</feature>
<feature type="signal peptide" evidence="10">
    <location>
        <begin position="1"/>
        <end position="31"/>
    </location>
</feature>
<dbReference type="InterPro" id="IPR003137">
    <property type="entry name" value="PA_domain"/>
</dbReference>
<evidence type="ECO:0000256" key="3">
    <source>
        <dbReference type="ARBA" id="ARBA00022670"/>
    </source>
</evidence>
<name>A0A7L9U596_9BURK</name>
<dbReference type="PANTHER" id="PTHR43806">
    <property type="entry name" value="PEPTIDASE S8"/>
    <property type="match status" value="1"/>
</dbReference>
<dbReference type="AlphaFoldDB" id="A0A7L9U596"/>
<keyword evidence="2" id="KW-0964">Secreted</keyword>
<dbReference type="KEGG" id="mlir:LPB04_01965"/>
<reference evidence="14 15" key="1">
    <citation type="submission" date="2020-10" db="EMBL/GenBank/DDBJ databases">
        <title>Genome sequencing of Massilia sp. LPB0304.</title>
        <authorList>
            <person name="Kim J."/>
        </authorList>
    </citation>
    <scope>NUCLEOTIDE SEQUENCE [LARGE SCALE GENOMIC DNA]</scope>
    <source>
        <strain evidence="14 15">LPB0304</strain>
    </source>
</reference>
<evidence type="ECO:0000256" key="10">
    <source>
        <dbReference type="SAM" id="SignalP"/>
    </source>
</evidence>
<dbReference type="PRINTS" id="PR00723">
    <property type="entry name" value="SUBTILISIN"/>
</dbReference>
<dbReference type="PROSITE" id="PS00138">
    <property type="entry name" value="SUBTILASE_SER"/>
    <property type="match status" value="1"/>
</dbReference>
<evidence type="ECO:0000256" key="2">
    <source>
        <dbReference type="ARBA" id="ARBA00022512"/>
    </source>
</evidence>
<feature type="active site" description="Charge relay system" evidence="7 8">
    <location>
        <position position="145"/>
    </location>
</feature>
<dbReference type="InterPro" id="IPR000209">
    <property type="entry name" value="Peptidase_S8/S53_dom"/>
</dbReference>
<dbReference type="RefSeq" id="WP_193687140.1">
    <property type="nucleotide sequence ID" value="NZ_CP062941.1"/>
</dbReference>
<dbReference type="Pfam" id="PF22148">
    <property type="entry name" value="Fervidolysin_NPro-like"/>
    <property type="match status" value="1"/>
</dbReference>
<dbReference type="Gene3D" id="3.30.70.80">
    <property type="entry name" value="Peptidase S8 propeptide/proteinase inhibitor I9"/>
    <property type="match status" value="1"/>
</dbReference>
<evidence type="ECO:0000256" key="8">
    <source>
        <dbReference type="PROSITE-ProRule" id="PRU01240"/>
    </source>
</evidence>
<evidence type="ECO:0000256" key="5">
    <source>
        <dbReference type="ARBA" id="ARBA00022801"/>
    </source>
</evidence>
<evidence type="ECO:0000256" key="9">
    <source>
        <dbReference type="RuleBase" id="RU003355"/>
    </source>
</evidence>
<proteinExistence type="inferred from homology"/>
<dbReference type="Proteomes" id="UP000593875">
    <property type="component" value="Chromosome"/>
</dbReference>
<keyword evidence="6 8" id="KW-0720">Serine protease</keyword>
<dbReference type="Pfam" id="PF00082">
    <property type="entry name" value="Peptidase_S8"/>
    <property type="match status" value="2"/>
</dbReference>
<dbReference type="EMBL" id="CP062941">
    <property type="protein sequence ID" value="QOL50117.1"/>
    <property type="molecule type" value="Genomic_DNA"/>
</dbReference>
<keyword evidence="4 10" id="KW-0732">Signal</keyword>
<keyword evidence="3 8" id="KW-0645">Protease</keyword>
<dbReference type="GO" id="GO:0006508">
    <property type="term" value="P:proteolysis"/>
    <property type="evidence" value="ECO:0007669"/>
    <property type="project" value="UniProtKB-KW"/>
</dbReference>
<dbReference type="InterPro" id="IPR023828">
    <property type="entry name" value="Peptidase_S8_Ser-AS"/>
</dbReference>
<dbReference type="Pfam" id="PF02225">
    <property type="entry name" value="PA"/>
    <property type="match status" value="1"/>
</dbReference>